<proteinExistence type="predicted"/>
<accession>A0A3R8QC81</accession>
<evidence type="ECO:0000313" key="2">
    <source>
        <dbReference type="Proteomes" id="UP000276379"/>
    </source>
</evidence>
<organism evidence="1 2">
    <name type="scientific">Streptomyces griseofuscus</name>
    <dbReference type="NCBI Taxonomy" id="146922"/>
    <lineage>
        <taxon>Bacteria</taxon>
        <taxon>Bacillati</taxon>
        <taxon>Actinomycetota</taxon>
        <taxon>Actinomycetes</taxon>
        <taxon>Kitasatosporales</taxon>
        <taxon>Streptomycetaceae</taxon>
        <taxon>Streptomyces</taxon>
    </lineage>
</organism>
<name>A0A3R8QC81_9ACTN</name>
<dbReference type="EMBL" id="PDES01000015">
    <property type="protein sequence ID" value="RRQ81544.1"/>
    <property type="molecule type" value="Genomic_DNA"/>
</dbReference>
<protein>
    <submittedName>
        <fullName evidence="1">Uncharacterized protein</fullName>
    </submittedName>
</protein>
<gene>
    <name evidence="1" type="ORF">CQW44_30550</name>
</gene>
<dbReference type="RefSeq" id="WP_125214708.1">
    <property type="nucleotide sequence ID" value="NZ_PDES01000015.1"/>
</dbReference>
<reference evidence="1 2" key="1">
    <citation type="submission" date="2017-10" db="EMBL/GenBank/DDBJ databases">
        <title>Draft genome of actinobacteria isolated from guarana (Paullinia cupana (Mart.) Ducke.</title>
        <authorList>
            <person name="Siqueira K.A."/>
            <person name="Liotti R.G."/>
            <person name="Mendes T.A."/>
            <person name="Soares M.A."/>
        </authorList>
    </citation>
    <scope>NUCLEOTIDE SEQUENCE [LARGE SCALE GENOMIC DNA]</scope>
    <source>
        <strain evidence="1 2">199</strain>
    </source>
</reference>
<sequence>MGKTWQPQDHKKFAREAKLGKTYYYIVNLSPRAGAWEDKQLYSEVVFDGHAAFTGTPTANGYSAATLCLQYGPIYEDQPRGIRNAAVAAPQVAGPLSQGYEGVLDHAEIRGLEKQVADSSDPRTRRRFL</sequence>
<dbReference type="AlphaFoldDB" id="A0A3R8QC81"/>
<evidence type="ECO:0000313" key="1">
    <source>
        <dbReference type="EMBL" id="RRQ81544.1"/>
    </source>
</evidence>
<dbReference type="Proteomes" id="UP000276379">
    <property type="component" value="Unassembled WGS sequence"/>
</dbReference>
<keyword evidence="2" id="KW-1185">Reference proteome</keyword>
<comment type="caution">
    <text evidence="1">The sequence shown here is derived from an EMBL/GenBank/DDBJ whole genome shotgun (WGS) entry which is preliminary data.</text>
</comment>